<evidence type="ECO:0000256" key="4">
    <source>
        <dbReference type="ARBA" id="ARBA00022989"/>
    </source>
</evidence>
<evidence type="ECO:0000313" key="7">
    <source>
        <dbReference type="EMBL" id="SON88594.1"/>
    </source>
</evidence>
<protein>
    <recommendedName>
        <fullName evidence="9">Amino acid transporter</fullName>
    </recommendedName>
</protein>
<gene>
    <name evidence="7" type="ORF">XAP6984_880042</name>
</gene>
<proteinExistence type="predicted"/>
<keyword evidence="8" id="KW-1185">Reference proteome</keyword>
<organism evidence="7 8">
    <name type="scientific">Xanthomonas campestris pv. phaseoli</name>
    <dbReference type="NCBI Taxonomy" id="317013"/>
    <lineage>
        <taxon>Bacteria</taxon>
        <taxon>Pseudomonadati</taxon>
        <taxon>Pseudomonadota</taxon>
        <taxon>Gammaproteobacteria</taxon>
        <taxon>Lysobacterales</taxon>
        <taxon>Lysobacteraceae</taxon>
        <taxon>Xanthomonas</taxon>
    </lineage>
</organism>
<comment type="subcellular location">
    <subcellularLocation>
        <location evidence="1">Cell membrane</location>
        <topology evidence="1">Multi-pass membrane protein</topology>
    </subcellularLocation>
</comment>
<keyword evidence="5 6" id="KW-0472">Membrane</keyword>
<evidence type="ECO:0000256" key="3">
    <source>
        <dbReference type="ARBA" id="ARBA00022692"/>
    </source>
</evidence>
<feature type="transmembrane region" description="Helical" evidence="6">
    <location>
        <begin position="189"/>
        <end position="210"/>
    </location>
</feature>
<evidence type="ECO:0000256" key="5">
    <source>
        <dbReference type="ARBA" id="ARBA00023136"/>
    </source>
</evidence>
<keyword evidence="4 6" id="KW-1133">Transmembrane helix</keyword>
<feature type="transmembrane region" description="Helical" evidence="6">
    <location>
        <begin position="156"/>
        <end position="177"/>
    </location>
</feature>
<feature type="transmembrane region" description="Helical" evidence="6">
    <location>
        <begin position="12"/>
        <end position="36"/>
    </location>
</feature>
<feature type="transmembrane region" description="Helical" evidence="6">
    <location>
        <begin position="118"/>
        <end position="136"/>
    </location>
</feature>
<reference evidence="7 8" key="1">
    <citation type="submission" date="2017-10" db="EMBL/GenBank/DDBJ databases">
        <authorList>
            <person name="Regsiter A."/>
            <person name="William W."/>
        </authorList>
    </citation>
    <scope>NUCLEOTIDE SEQUENCE [LARGE SCALE GENOMIC DNA]</scope>
    <source>
        <strain evidence="7 8">CFBP6984</strain>
    </source>
</reference>
<dbReference type="Proteomes" id="UP000234181">
    <property type="component" value="Unassembled WGS sequence"/>
</dbReference>
<evidence type="ECO:0000256" key="1">
    <source>
        <dbReference type="ARBA" id="ARBA00004651"/>
    </source>
</evidence>
<dbReference type="InterPro" id="IPR001123">
    <property type="entry name" value="LeuE-type"/>
</dbReference>
<feature type="transmembrane region" description="Helical" evidence="6">
    <location>
        <begin position="78"/>
        <end position="98"/>
    </location>
</feature>
<evidence type="ECO:0008006" key="9">
    <source>
        <dbReference type="Google" id="ProtNLM"/>
    </source>
</evidence>
<evidence type="ECO:0000256" key="6">
    <source>
        <dbReference type="SAM" id="Phobius"/>
    </source>
</evidence>
<name>A0ABY1TY77_XANCH</name>
<dbReference type="Pfam" id="PF01810">
    <property type="entry name" value="LysE"/>
    <property type="match status" value="1"/>
</dbReference>
<keyword evidence="2" id="KW-1003">Cell membrane</keyword>
<keyword evidence="3 6" id="KW-0812">Transmembrane</keyword>
<feature type="transmembrane region" description="Helical" evidence="6">
    <location>
        <begin position="48"/>
        <end position="72"/>
    </location>
</feature>
<evidence type="ECO:0000313" key="8">
    <source>
        <dbReference type="Proteomes" id="UP000234181"/>
    </source>
</evidence>
<dbReference type="PANTHER" id="PTHR30086:SF20">
    <property type="entry name" value="ARGININE EXPORTER PROTEIN ARGO-RELATED"/>
    <property type="match status" value="1"/>
</dbReference>
<sequence>MHSLPGDNTVIAQAIMAGFLAGVGLIVAIGAQNAFVLRQGLKRQHVGLVVTICVLGDIALILLGVAGIGVLAQQWSGLLQLLRYAGGAFLAVYGWMAARRAWRGEGTMTPAEQGEEHWQRAVLTCLAFTFLNPHVYLDTMLLLGSLATHYPGALRWAFALGACIASVSWFSGLGYGARLLQPVFRHPRAWRILDGLIAVFMLLLCVLLLLPEHVALR</sequence>
<dbReference type="PANTHER" id="PTHR30086">
    <property type="entry name" value="ARGININE EXPORTER PROTEIN ARGO"/>
    <property type="match status" value="1"/>
</dbReference>
<dbReference type="EMBL" id="OCYT01000148">
    <property type="protein sequence ID" value="SON88594.1"/>
    <property type="molecule type" value="Genomic_DNA"/>
</dbReference>
<evidence type="ECO:0000256" key="2">
    <source>
        <dbReference type="ARBA" id="ARBA00022475"/>
    </source>
</evidence>
<accession>A0ABY1TY77</accession>
<comment type="caution">
    <text evidence="7">The sequence shown here is derived from an EMBL/GenBank/DDBJ whole genome shotgun (WGS) entry which is preliminary data.</text>
</comment>